<feature type="compositionally biased region" description="Polar residues" evidence="1">
    <location>
        <begin position="32"/>
        <end position="47"/>
    </location>
</feature>
<accession>A0A9X2MNM3</accession>
<feature type="signal peptide" evidence="2">
    <location>
        <begin position="1"/>
        <end position="24"/>
    </location>
</feature>
<dbReference type="RefSeq" id="WP_257444010.1">
    <property type="nucleotide sequence ID" value="NZ_JANIPJ010000003.1"/>
</dbReference>
<comment type="caution">
    <text evidence="3">The sequence shown here is derived from an EMBL/GenBank/DDBJ whole genome shotgun (WGS) entry which is preliminary data.</text>
</comment>
<keyword evidence="4" id="KW-1185">Reference proteome</keyword>
<dbReference type="PANTHER" id="PTHR43649:SF30">
    <property type="entry name" value="ABC TRANSPORTER SUBSTRATE-BINDING PROTEIN"/>
    <property type="match status" value="1"/>
</dbReference>
<dbReference type="EMBL" id="JANIPJ010000003">
    <property type="protein sequence ID" value="MCR2803595.1"/>
    <property type="molecule type" value="Genomic_DNA"/>
</dbReference>
<reference evidence="3" key="1">
    <citation type="submission" date="2022-08" db="EMBL/GenBank/DDBJ databases">
        <title>The genomic sequence of strain Paenibacillus sp. SCIV0701.</title>
        <authorList>
            <person name="Zhao H."/>
        </authorList>
    </citation>
    <scope>NUCLEOTIDE SEQUENCE</scope>
    <source>
        <strain evidence="3">SCIV0701</strain>
    </source>
</reference>
<proteinExistence type="predicted"/>
<dbReference type="Proteomes" id="UP001141950">
    <property type="component" value="Unassembled WGS sequence"/>
</dbReference>
<dbReference type="Pfam" id="PF13416">
    <property type="entry name" value="SBP_bac_8"/>
    <property type="match status" value="1"/>
</dbReference>
<sequence length="456" mass="49791">MRAMMKALLLICACAMIVVGCSSNGGGNNTPAASNAGANEGATQTPEATKEADKPSDEKVELSFYYPVAVGGPITEVVEKMSQDFMAENPNITVKPIYTGSYADTMVKAQAAVQGGTPPDLAVLLSTELFTLLDMDAIEPLDELIAADGGDEYIKDFYPAFMENGITEGKTWAIPFQRSTIVLFYNKEAFKAAGLDPEKAPGTWEELADYAKKLTKDGQWGLEIPSTGFLYWMFQTFALQTGDNIMTQDGKKVFFDTPENAESLQFWRDLAAVHKAMPEGAIEWGTVPSDFIEGKTAMMYHTTGNLTNVKTNAKFDFGVAMLPKNKQYGTPTGGGNFYVFKGLSDAKKQAAWKFIRFMTDSERIAQWSIDTGYVAPRMSAYETEKMKTYAADFPEALVARDQLEYASAELSTHNNGKVSKIFSDAIQSVLTGSSDVASALKKAQEEADKALEPFNK</sequence>
<gene>
    <name evidence="3" type="ORF">NQZ67_06820</name>
</gene>
<evidence type="ECO:0000313" key="4">
    <source>
        <dbReference type="Proteomes" id="UP001141950"/>
    </source>
</evidence>
<dbReference type="Gene3D" id="3.40.190.10">
    <property type="entry name" value="Periplasmic binding protein-like II"/>
    <property type="match status" value="2"/>
</dbReference>
<evidence type="ECO:0000256" key="2">
    <source>
        <dbReference type="SAM" id="SignalP"/>
    </source>
</evidence>
<dbReference type="CDD" id="cd14748">
    <property type="entry name" value="PBP2_UgpB"/>
    <property type="match status" value="1"/>
</dbReference>
<dbReference type="AlphaFoldDB" id="A0A9X2MNM3"/>
<feature type="region of interest" description="Disordered" evidence="1">
    <location>
        <begin position="32"/>
        <end position="56"/>
    </location>
</feature>
<feature type="chain" id="PRO_5040841770" evidence="2">
    <location>
        <begin position="25"/>
        <end position="456"/>
    </location>
</feature>
<dbReference type="PANTHER" id="PTHR43649">
    <property type="entry name" value="ARABINOSE-BINDING PROTEIN-RELATED"/>
    <property type="match status" value="1"/>
</dbReference>
<evidence type="ECO:0000313" key="3">
    <source>
        <dbReference type="EMBL" id="MCR2803595.1"/>
    </source>
</evidence>
<dbReference type="InterPro" id="IPR050490">
    <property type="entry name" value="Bact_solute-bd_prot1"/>
</dbReference>
<keyword evidence="2" id="KW-0732">Signal</keyword>
<dbReference type="InterPro" id="IPR006059">
    <property type="entry name" value="SBP"/>
</dbReference>
<evidence type="ECO:0000256" key="1">
    <source>
        <dbReference type="SAM" id="MobiDB-lite"/>
    </source>
</evidence>
<organism evidence="3 4">
    <name type="scientific">Paenibacillus soyae</name>
    <dbReference type="NCBI Taxonomy" id="2969249"/>
    <lineage>
        <taxon>Bacteria</taxon>
        <taxon>Bacillati</taxon>
        <taxon>Bacillota</taxon>
        <taxon>Bacilli</taxon>
        <taxon>Bacillales</taxon>
        <taxon>Paenibacillaceae</taxon>
        <taxon>Paenibacillus</taxon>
    </lineage>
</organism>
<name>A0A9X2MNM3_9BACL</name>
<dbReference type="PROSITE" id="PS51257">
    <property type="entry name" value="PROKAR_LIPOPROTEIN"/>
    <property type="match status" value="1"/>
</dbReference>
<protein>
    <submittedName>
        <fullName evidence="3">ABC transporter substrate-binding protein</fullName>
    </submittedName>
</protein>
<dbReference type="SUPFAM" id="SSF53850">
    <property type="entry name" value="Periplasmic binding protein-like II"/>
    <property type="match status" value="1"/>
</dbReference>